<dbReference type="FunCoup" id="Q23BW1">
    <property type="interactions" value="366"/>
</dbReference>
<dbReference type="KEGG" id="tet:TTHERM_00227210"/>
<dbReference type="Proteomes" id="UP000009168">
    <property type="component" value="Unassembled WGS sequence"/>
</dbReference>
<dbReference type="InterPro" id="IPR000850">
    <property type="entry name" value="Adenylat/UMP-CMP_kin"/>
</dbReference>
<comment type="catalytic activity">
    <reaction evidence="9">
        <text>dCMP + ATP = dCDP + ADP</text>
        <dbReference type="Rhea" id="RHEA:25094"/>
        <dbReference type="ChEBI" id="CHEBI:30616"/>
        <dbReference type="ChEBI" id="CHEBI:57566"/>
        <dbReference type="ChEBI" id="CHEBI:58593"/>
        <dbReference type="ChEBI" id="CHEBI:456216"/>
        <dbReference type="EC" id="2.7.4.14"/>
    </reaction>
</comment>
<comment type="function">
    <text evidence="9">Catalyzes the phosphorylation of pyrimidine nucleoside monophosphates at the expense of ATP. Plays an important role in de novo pyrimidine nucleotide biosynthesis. Has preference for UMP and CMP as phosphate acceptors.</text>
</comment>
<dbReference type="SUPFAM" id="SSF52540">
    <property type="entry name" value="P-loop containing nucleoside triphosphate hydrolases"/>
    <property type="match status" value="1"/>
</dbReference>
<dbReference type="GO" id="GO:0005634">
    <property type="term" value="C:nucleus"/>
    <property type="evidence" value="ECO:0007669"/>
    <property type="project" value="UniProtKB-SubCell"/>
</dbReference>
<feature type="binding site" evidence="9">
    <location>
        <begin position="92"/>
        <end position="95"/>
    </location>
    <ligand>
        <name>a ribonucleoside 5'-phosphate</name>
        <dbReference type="ChEBI" id="CHEBI:58043"/>
    </ligand>
</feature>
<dbReference type="Gene3D" id="3.40.50.300">
    <property type="entry name" value="P-loop containing nucleotide triphosphate hydrolases"/>
    <property type="match status" value="1"/>
</dbReference>
<evidence type="ECO:0000256" key="5">
    <source>
        <dbReference type="ARBA" id="ARBA00022840"/>
    </source>
</evidence>
<dbReference type="RefSeq" id="XP_001014252.1">
    <property type="nucleotide sequence ID" value="XM_001014252.3"/>
</dbReference>
<dbReference type="Pfam" id="PF00406">
    <property type="entry name" value="ADK"/>
    <property type="match status" value="1"/>
</dbReference>
<dbReference type="GO" id="GO:0005737">
    <property type="term" value="C:cytoplasm"/>
    <property type="evidence" value="ECO:0007669"/>
    <property type="project" value="UniProtKB-SubCell"/>
</dbReference>
<gene>
    <name evidence="10" type="ORF">TTHERM_00227210</name>
</gene>
<keyword evidence="6 9" id="KW-0665">Pyrimidine biosynthesis</keyword>
<protein>
    <recommendedName>
        <fullName evidence="9">UMP-CMP kinase</fullName>
        <ecNumber evidence="9">2.7.4.14</ecNumber>
    </recommendedName>
    <alternativeName>
        <fullName evidence="9">Deoxycytidylate kinase</fullName>
        <shortName evidence="9">CK</shortName>
        <shortName evidence="9">dCMP kinase</shortName>
    </alternativeName>
    <alternativeName>
        <fullName evidence="9">Uridine monophosphate/cytidine monophosphate kinase</fullName>
        <shortName evidence="9">UMP/CMP kinase</shortName>
        <shortName evidence="9">UMP/CMPK</shortName>
    </alternativeName>
</protein>
<dbReference type="GO" id="GO:0036431">
    <property type="term" value="F:dCMP kinase activity"/>
    <property type="evidence" value="ECO:0007669"/>
    <property type="project" value="RHEA"/>
</dbReference>
<keyword evidence="3 9" id="KW-0547">Nucleotide-binding</keyword>
<dbReference type="CDD" id="cd01428">
    <property type="entry name" value="ADK"/>
    <property type="match status" value="1"/>
</dbReference>
<dbReference type="GO" id="GO:0006221">
    <property type="term" value="P:pyrimidine nucleotide biosynthetic process"/>
    <property type="evidence" value="ECO:0007669"/>
    <property type="project" value="UniProtKB-UniRule"/>
</dbReference>
<keyword evidence="7 9" id="KW-0539">Nucleus</keyword>
<dbReference type="EC" id="2.7.4.14" evidence="9"/>
<dbReference type="OrthoDB" id="442176at2759"/>
<accession>Q23BW1</accession>
<dbReference type="PANTHER" id="PTHR23359">
    <property type="entry name" value="NUCLEOTIDE KINASE"/>
    <property type="match status" value="1"/>
</dbReference>
<comment type="caution">
    <text evidence="9">Lacks conserved residue(s) required for the propagation of feature annotation.</text>
</comment>
<keyword evidence="11" id="KW-1185">Reference proteome</keyword>
<feature type="binding site" evidence="9">
    <location>
        <position position="178"/>
    </location>
    <ligand>
        <name>ATP</name>
        <dbReference type="ChEBI" id="CHEBI:30616"/>
    </ligand>
</feature>
<name>Q23BW1_TETTS</name>
<dbReference type="STRING" id="312017.Q23BW1"/>
<evidence type="ECO:0000256" key="4">
    <source>
        <dbReference type="ARBA" id="ARBA00022777"/>
    </source>
</evidence>
<feature type="binding site" evidence="9">
    <location>
        <position position="133"/>
    </location>
    <ligand>
        <name>ATP</name>
        <dbReference type="ChEBI" id="CHEBI:30616"/>
    </ligand>
</feature>
<evidence type="ECO:0000256" key="6">
    <source>
        <dbReference type="ARBA" id="ARBA00022975"/>
    </source>
</evidence>
<dbReference type="PROSITE" id="PS00113">
    <property type="entry name" value="ADENYLATE_KINASE"/>
    <property type="match status" value="1"/>
</dbReference>
<dbReference type="InParanoid" id="Q23BW1"/>
<evidence type="ECO:0000256" key="3">
    <source>
        <dbReference type="ARBA" id="ARBA00022741"/>
    </source>
</evidence>
<dbReference type="InterPro" id="IPR033690">
    <property type="entry name" value="Adenylat_kinase_CS"/>
</dbReference>
<dbReference type="HOGENOM" id="CLU_032354_0_3_1"/>
<feature type="binding site" evidence="9">
    <location>
        <position position="139"/>
    </location>
    <ligand>
        <name>a ribonucleoside 5'-phosphate</name>
        <dbReference type="ChEBI" id="CHEBI:58043"/>
    </ligand>
</feature>
<organism evidence="10 11">
    <name type="scientific">Tetrahymena thermophila (strain SB210)</name>
    <dbReference type="NCBI Taxonomy" id="312017"/>
    <lineage>
        <taxon>Eukaryota</taxon>
        <taxon>Sar</taxon>
        <taxon>Alveolata</taxon>
        <taxon>Ciliophora</taxon>
        <taxon>Intramacronucleata</taxon>
        <taxon>Oligohymenophorea</taxon>
        <taxon>Hymenostomatida</taxon>
        <taxon>Tetrahymenina</taxon>
        <taxon>Tetrahymenidae</taxon>
        <taxon>Tetrahymena</taxon>
    </lineage>
</organism>
<comment type="cofactor">
    <cofactor evidence="9">
        <name>Mg(2+)</name>
        <dbReference type="ChEBI" id="CHEBI:18420"/>
    </cofactor>
    <text evidence="9">Binds 1 Mg(2+) ion per monomer.</text>
</comment>
<dbReference type="GO" id="GO:0033862">
    <property type="term" value="F:UMP kinase activity"/>
    <property type="evidence" value="ECO:0007669"/>
    <property type="project" value="RHEA"/>
</dbReference>
<evidence type="ECO:0000256" key="7">
    <source>
        <dbReference type="ARBA" id="ARBA00023242"/>
    </source>
</evidence>
<reference evidence="11" key="1">
    <citation type="journal article" date="2006" name="PLoS Biol.">
        <title>Macronuclear genome sequence of the ciliate Tetrahymena thermophila, a model eukaryote.</title>
        <authorList>
            <person name="Eisen J.A."/>
            <person name="Coyne R.S."/>
            <person name="Wu M."/>
            <person name="Wu D."/>
            <person name="Thiagarajan M."/>
            <person name="Wortman J.R."/>
            <person name="Badger J.H."/>
            <person name="Ren Q."/>
            <person name="Amedeo P."/>
            <person name="Jones K.M."/>
            <person name="Tallon L.J."/>
            <person name="Delcher A.L."/>
            <person name="Salzberg S.L."/>
            <person name="Silva J.C."/>
            <person name="Haas B.J."/>
            <person name="Majoros W.H."/>
            <person name="Farzad M."/>
            <person name="Carlton J.M."/>
            <person name="Smith R.K. Jr."/>
            <person name="Garg J."/>
            <person name="Pearlman R.E."/>
            <person name="Karrer K.M."/>
            <person name="Sun L."/>
            <person name="Manning G."/>
            <person name="Elde N.C."/>
            <person name="Turkewitz A.P."/>
            <person name="Asai D.J."/>
            <person name="Wilkes D.E."/>
            <person name="Wang Y."/>
            <person name="Cai H."/>
            <person name="Collins K."/>
            <person name="Stewart B.A."/>
            <person name="Lee S.R."/>
            <person name="Wilamowska K."/>
            <person name="Weinberg Z."/>
            <person name="Ruzzo W.L."/>
            <person name="Wloga D."/>
            <person name="Gaertig J."/>
            <person name="Frankel J."/>
            <person name="Tsao C.-C."/>
            <person name="Gorovsky M.A."/>
            <person name="Keeling P.J."/>
            <person name="Waller R.F."/>
            <person name="Patron N.J."/>
            <person name="Cherry J.M."/>
            <person name="Stover N.A."/>
            <person name="Krieger C.J."/>
            <person name="del Toro C."/>
            <person name="Ryder H.F."/>
            <person name="Williamson S.C."/>
            <person name="Barbeau R.A."/>
            <person name="Hamilton E.P."/>
            <person name="Orias E."/>
        </authorList>
    </citation>
    <scope>NUCLEOTIDE SEQUENCE [LARGE SCALE GENOMIC DNA]</scope>
    <source>
        <strain evidence="11">SB210</strain>
    </source>
</reference>
<dbReference type="FunFam" id="3.40.50.300:FF:000315">
    <property type="entry name" value="Adenylate kinase 1"/>
    <property type="match status" value="1"/>
</dbReference>
<feature type="binding site" evidence="9">
    <location>
        <position position="42"/>
    </location>
    <ligand>
        <name>a ribonucleoside 5'-phosphate</name>
        <dbReference type="ChEBI" id="CHEBI:58043"/>
    </ligand>
</feature>
<dbReference type="NCBIfam" id="TIGR01359">
    <property type="entry name" value="UMP_CMP_kin_fam"/>
    <property type="match status" value="1"/>
</dbReference>
<dbReference type="AlphaFoldDB" id="Q23BW1"/>
<evidence type="ECO:0000256" key="9">
    <source>
        <dbReference type="HAMAP-Rule" id="MF_03172"/>
    </source>
</evidence>
<evidence type="ECO:0000313" key="10">
    <source>
        <dbReference type="EMBL" id="EAR94007.1"/>
    </source>
</evidence>
<dbReference type="PRINTS" id="PR00094">
    <property type="entry name" value="ADENYLTKNASE"/>
</dbReference>
<dbReference type="GO" id="GO:0006207">
    <property type="term" value="P:'de novo' pyrimidine nucleobase biosynthetic process"/>
    <property type="evidence" value="ECO:0007669"/>
    <property type="project" value="InterPro"/>
</dbReference>
<dbReference type="InterPro" id="IPR006266">
    <property type="entry name" value="UMP_CMP_kinase"/>
</dbReference>
<evidence type="ECO:0000313" key="11">
    <source>
        <dbReference type="Proteomes" id="UP000009168"/>
    </source>
</evidence>
<comment type="subcellular location">
    <subcellularLocation>
        <location evidence="9">Cytoplasm</location>
    </subcellularLocation>
    <subcellularLocation>
        <location evidence="9">Nucleus</location>
    </subcellularLocation>
</comment>
<proteinExistence type="inferred from homology"/>
<dbReference type="HAMAP" id="MF_00235">
    <property type="entry name" value="Adenylate_kinase_Adk"/>
    <property type="match status" value="1"/>
</dbReference>
<sequence>MAEEKPAVAFILGGPGSGKGTQCQKLVNQYGLVHLSAGDLLREERASGSKDAELIESIIREGKIVPSEITVKLLKNAMEKNGWAKSKFLIDGFPRSQDNLDGWNQMMGHLINFKFVLFLDCSEDIMTQRIMKRAESSGRSDDNIESLKKRFRTYIESTKPIIDFYAKQNKVITVNAEKSIDEVFEKIRPHFTDF</sequence>
<keyword evidence="2 9" id="KW-0808">Transferase</keyword>
<dbReference type="InterPro" id="IPR027417">
    <property type="entry name" value="P-loop_NTPase"/>
</dbReference>
<evidence type="ECO:0000256" key="8">
    <source>
        <dbReference type="ARBA" id="ARBA00048116"/>
    </source>
</evidence>
<comment type="catalytic activity">
    <reaction evidence="8 9">
        <text>UMP + ATP = UDP + ADP</text>
        <dbReference type="Rhea" id="RHEA:24400"/>
        <dbReference type="ChEBI" id="CHEBI:30616"/>
        <dbReference type="ChEBI" id="CHEBI:57865"/>
        <dbReference type="ChEBI" id="CHEBI:58223"/>
        <dbReference type="ChEBI" id="CHEBI:456216"/>
        <dbReference type="EC" id="2.7.4.14"/>
    </reaction>
</comment>
<comment type="catalytic activity">
    <reaction evidence="9">
        <text>CMP + ATP = CDP + ADP</text>
        <dbReference type="Rhea" id="RHEA:11600"/>
        <dbReference type="ChEBI" id="CHEBI:30616"/>
        <dbReference type="ChEBI" id="CHEBI:58069"/>
        <dbReference type="ChEBI" id="CHEBI:60377"/>
        <dbReference type="ChEBI" id="CHEBI:456216"/>
        <dbReference type="EC" id="2.7.4.14"/>
    </reaction>
</comment>
<feature type="binding site" evidence="9">
    <location>
        <begin position="16"/>
        <end position="21"/>
    </location>
    <ligand>
        <name>ATP</name>
        <dbReference type="ChEBI" id="CHEBI:30616"/>
    </ligand>
</feature>
<dbReference type="eggNOG" id="KOG3079">
    <property type="taxonomic scope" value="Eukaryota"/>
</dbReference>
<keyword evidence="4 9" id="KW-0418">Kinase</keyword>
<keyword evidence="1 9" id="KW-0963">Cytoplasm</keyword>
<dbReference type="GO" id="GO:0005524">
    <property type="term" value="F:ATP binding"/>
    <property type="evidence" value="ECO:0007669"/>
    <property type="project" value="UniProtKB-KW"/>
</dbReference>
<evidence type="ECO:0000256" key="2">
    <source>
        <dbReference type="ARBA" id="ARBA00022679"/>
    </source>
</evidence>
<evidence type="ECO:0000256" key="1">
    <source>
        <dbReference type="ARBA" id="ARBA00022490"/>
    </source>
</evidence>
<comment type="domain">
    <text evidence="9">Consists of three domains, a large central CORE domain and two small peripheral domains, NMPbind and LID, which undergo movements during catalysis. The LID domain closes over the site of phosphoryl transfer upon ATP binding. Assembling and dissambling the active center during each catalytic cycle provides an effective means to prevent ATP hydrolysis.</text>
</comment>
<dbReference type="OMA" id="EQTMPVI"/>
<feature type="binding site" evidence="9">
    <location>
        <begin position="63"/>
        <end position="65"/>
    </location>
    <ligand>
        <name>a ribonucleoside 5'-phosphate</name>
        <dbReference type="ChEBI" id="CHEBI:58043"/>
    </ligand>
</feature>
<dbReference type="EMBL" id="GG662718">
    <property type="protein sequence ID" value="EAR94007.1"/>
    <property type="molecule type" value="Genomic_DNA"/>
</dbReference>
<dbReference type="HAMAP" id="MF_03172">
    <property type="entry name" value="Adenylate_kinase_UMP_CMP_kin"/>
    <property type="match status" value="1"/>
</dbReference>
<feature type="binding site" evidence="9">
    <location>
        <position position="150"/>
    </location>
    <ligand>
        <name>a ribonucleoside 5'-phosphate</name>
        <dbReference type="ChEBI" id="CHEBI:58043"/>
    </ligand>
</feature>
<feature type="region of interest" description="LID" evidence="9">
    <location>
        <begin position="132"/>
        <end position="142"/>
    </location>
</feature>
<keyword evidence="5 9" id="KW-0067">ATP-binding</keyword>
<comment type="subunit">
    <text evidence="9">Monomer.</text>
</comment>
<feature type="binding site" evidence="9">
    <location>
        <position position="99"/>
    </location>
    <ligand>
        <name>CMP</name>
        <dbReference type="ChEBI" id="CHEBI:60377"/>
    </ligand>
</feature>
<comment type="similarity">
    <text evidence="9">Belongs to the adenylate kinase family. UMP-CMP kinase subfamily.</text>
</comment>
<dbReference type="GO" id="GO:0036430">
    <property type="term" value="F:CMP kinase activity"/>
    <property type="evidence" value="ECO:0007669"/>
    <property type="project" value="RHEA"/>
</dbReference>
<dbReference type="GeneID" id="7837783"/>